<protein>
    <submittedName>
        <fullName evidence="1">Uncharacterized protein</fullName>
    </submittedName>
</protein>
<dbReference type="AlphaFoldDB" id="A0A8T0H522"/>
<keyword evidence="2" id="KW-1185">Reference proteome</keyword>
<dbReference type="Proteomes" id="UP000822688">
    <property type="component" value="Chromosome 7"/>
</dbReference>
<organism evidence="1 2">
    <name type="scientific">Ceratodon purpureus</name>
    <name type="common">Fire moss</name>
    <name type="synonym">Dicranum purpureum</name>
    <dbReference type="NCBI Taxonomy" id="3225"/>
    <lineage>
        <taxon>Eukaryota</taxon>
        <taxon>Viridiplantae</taxon>
        <taxon>Streptophyta</taxon>
        <taxon>Embryophyta</taxon>
        <taxon>Bryophyta</taxon>
        <taxon>Bryophytina</taxon>
        <taxon>Bryopsida</taxon>
        <taxon>Dicranidae</taxon>
        <taxon>Pseudoditrichales</taxon>
        <taxon>Ditrichaceae</taxon>
        <taxon>Ceratodon</taxon>
    </lineage>
</organism>
<reference evidence="1" key="1">
    <citation type="submission" date="2020-06" db="EMBL/GenBank/DDBJ databases">
        <title>WGS assembly of Ceratodon purpureus strain R40.</title>
        <authorList>
            <person name="Carey S.B."/>
            <person name="Jenkins J."/>
            <person name="Shu S."/>
            <person name="Lovell J.T."/>
            <person name="Sreedasyam A."/>
            <person name="Maumus F."/>
            <person name="Tiley G.P."/>
            <person name="Fernandez-Pozo N."/>
            <person name="Barry K."/>
            <person name="Chen C."/>
            <person name="Wang M."/>
            <person name="Lipzen A."/>
            <person name="Daum C."/>
            <person name="Saski C.A."/>
            <person name="Payton A.C."/>
            <person name="Mcbreen J.C."/>
            <person name="Conrad R.E."/>
            <person name="Kollar L.M."/>
            <person name="Olsson S."/>
            <person name="Huttunen S."/>
            <person name="Landis J.B."/>
            <person name="Wickett N.J."/>
            <person name="Johnson M.G."/>
            <person name="Rensing S.A."/>
            <person name="Grimwood J."/>
            <person name="Schmutz J."/>
            <person name="Mcdaniel S.F."/>
        </authorList>
    </citation>
    <scope>NUCLEOTIDE SEQUENCE</scope>
    <source>
        <strain evidence="1">R40</strain>
    </source>
</reference>
<gene>
    <name evidence="1" type="ORF">KC19_7G059900</name>
</gene>
<proteinExistence type="predicted"/>
<evidence type="ECO:0000313" key="1">
    <source>
        <dbReference type="EMBL" id="KAG0566383.1"/>
    </source>
</evidence>
<sequence length="72" mass="8429">MISVQDILSLVINNQVPPIVLLPNFLVQWKVLQPFRKQVNFTPIEGSLLYKIDRVDQSIYKYLLLSRSLQPF</sequence>
<name>A0A8T0H522_CERPU</name>
<comment type="caution">
    <text evidence="1">The sequence shown here is derived from an EMBL/GenBank/DDBJ whole genome shotgun (WGS) entry which is preliminary data.</text>
</comment>
<accession>A0A8T0H522</accession>
<evidence type="ECO:0000313" key="2">
    <source>
        <dbReference type="Proteomes" id="UP000822688"/>
    </source>
</evidence>
<dbReference type="EMBL" id="CM026428">
    <property type="protein sequence ID" value="KAG0566383.1"/>
    <property type="molecule type" value="Genomic_DNA"/>
</dbReference>